<evidence type="ECO:0000259" key="1">
    <source>
        <dbReference type="Pfam" id="PF08281"/>
    </source>
</evidence>
<dbReference type="Proteomes" id="UP001138540">
    <property type="component" value="Unassembled WGS sequence"/>
</dbReference>
<dbReference type="RefSeq" id="WP_184154334.1">
    <property type="nucleotide sequence ID" value="NZ_JACHKA010000001.1"/>
</dbReference>
<sequence>MTGIDEDPDRIRAAVAALPEPMRSVFRLHSADGLDYPTIGIRLGISLCEVERQLGAAIVQIGRTLGNAPDG</sequence>
<dbReference type="Gene3D" id="1.10.10.10">
    <property type="entry name" value="Winged helix-like DNA-binding domain superfamily/Winged helix DNA-binding domain"/>
    <property type="match status" value="1"/>
</dbReference>
<protein>
    <submittedName>
        <fullName evidence="2">DNA-directed RNA polymerase specialized sigma24 family protein</fullName>
    </submittedName>
</protein>
<gene>
    <name evidence="2" type="ORF">HNP60_002595</name>
</gene>
<reference evidence="2 3" key="1">
    <citation type="submission" date="2020-08" db="EMBL/GenBank/DDBJ databases">
        <title>Exploring microbial biodiversity for novel pathways involved in the catabolism of aromatic compounds derived from lignin.</title>
        <authorList>
            <person name="Elkins J."/>
        </authorList>
    </citation>
    <scope>NUCLEOTIDE SEQUENCE [LARGE SCALE GENOMIC DNA]</scope>
    <source>
        <strain evidence="2 3">B1D3A</strain>
    </source>
</reference>
<dbReference type="InterPro" id="IPR013324">
    <property type="entry name" value="RNA_pol_sigma_r3/r4-like"/>
</dbReference>
<feature type="domain" description="RNA polymerase sigma factor 70 region 4 type 2" evidence="1">
    <location>
        <begin position="10"/>
        <end position="57"/>
    </location>
</feature>
<dbReference type="SUPFAM" id="SSF88659">
    <property type="entry name" value="Sigma3 and sigma4 domains of RNA polymerase sigma factors"/>
    <property type="match status" value="1"/>
</dbReference>
<accession>A0ABR6NH76</accession>
<keyword evidence="2" id="KW-0240">DNA-directed RNA polymerase</keyword>
<dbReference type="EMBL" id="JACHKA010000001">
    <property type="protein sequence ID" value="MBB5986621.1"/>
    <property type="molecule type" value="Genomic_DNA"/>
</dbReference>
<proteinExistence type="predicted"/>
<evidence type="ECO:0000313" key="2">
    <source>
        <dbReference type="EMBL" id="MBB5986621.1"/>
    </source>
</evidence>
<keyword evidence="2" id="KW-0804">Transcription</keyword>
<keyword evidence="3" id="KW-1185">Reference proteome</keyword>
<evidence type="ECO:0000313" key="3">
    <source>
        <dbReference type="Proteomes" id="UP001138540"/>
    </source>
</evidence>
<name>A0ABR6NH76_9SPHN</name>
<dbReference type="InterPro" id="IPR036388">
    <property type="entry name" value="WH-like_DNA-bd_sf"/>
</dbReference>
<organism evidence="2 3">
    <name type="scientific">Sphingobium lignivorans</name>
    <dbReference type="NCBI Taxonomy" id="2735886"/>
    <lineage>
        <taxon>Bacteria</taxon>
        <taxon>Pseudomonadati</taxon>
        <taxon>Pseudomonadota</taxon>
        <taxon>Alphaproteobacteria</taxon>
        <taxon>Sphingomonadales</taxon>
        <taxon>Sphingomonadaceae</taxon>
        <taxon>Sphingobium</taxon>
    </lineage>
</organism>
<dbReference type="Pfam" id="PF08281">
    <property type="entry name" value="Sigma70_r4_2"/>
    <property type="match status" value="1"/>
</dbReference>
<dbReference type="InterPro" id="IPR013249">
    <property type="entry name" value="RNA_pol_sigma70_r4_t2"/>
</dbReference>
<dbReference type="GO" id="GO:0000428">
    <property type="term" value="C:DNA-directed RNA polymerase complex"/>
    <property type="evidence" value="ECO:0007669"/>
    <property type="project" value="UniProtKB-KW"/>
</dbReference>
<comment type="caution">
    <text evidence="2">The sequence shown here is derived from an EMBL/GenBank/DDBJ whole genome shotgun (WGS) entry which is preliminary data.</text>
</comment>